<gene>
    <name evidence="3" type="ORF">PT974_07396</name>
</gene>
<feature type="compositionally biased region" description="Polar residues" evidence="1">
    <location>
        <begin position="184"/>
        <end position="199"/>
    </location>
</feature>
<feature type="region of interest" description="Disordered" evidence="1">
    <location>
        <begin position="545"/>
        <end position="620"/>
    </location>
</feature>
<accession>A0ABR0SP49</accession>
<feature type="region of interest" description="Disordered" evidence="1">
    <location>
        <begin position="100"/>
        <end position="253"/>
    </location>
</feature>
<keyword evidence="4" id="KW-1185">Reference proteome</keyword>
<dbReference type="Proteomes" id="UP001338125">
    <property type="component" value="Unassembled WGS sequence"/>
</dbReference>
<feature type="compositionally biased region" description="Low complexity" evidence="1">
    <location>
        <begin position="220"/>
        <end position="236"/>
    </location>
</feature>
<dbReference type="Pfam" id="PF10544">
    <property type="entry name" value="T5orf172"/>
    <property type="match status" value="1"/>
</dbReference>
<feature type="compositionally biased region" description="Low complexity" evidence="1">
    <location>
        <begin position="103"/>
        <end position="118"/>
    </location>
</feature>
<sequence length="705" mass="78273">MSSINILIEYLDTSIGSTSDQWRCISFINKAKVQCNNKFGKKEKNHLKDQARKVHGLLQELQTLQDAASIERSNILEEAKPILEKLTCYLHHKRVMGVVEGNSGSKSTGKSGQSTASQPDPSDPAKDAQPKGEYFNQKAPGRIAKPSGPRQTSQALDAIPVTPLARQEGVTGSLGPSIRCPGFSSPQSDVSTPESSQESVFDYTPRDAGFSPLTPDSTASNLSTYSSRTYSSQTPTKPRRQIAANQAKPEDVDDFSNGFADYLDSPQFGGRETKSITGISPLNLPASKVPLSNNPSEKSGKTKQDAAGKATAASQIQKTQPRGDRTTAFRKDQVHTGLARFHVAKLIEQDLGPSDKEDGHLYIAEGFEPDDVVDNATEKKKFHAVEGHYKLGWTRKNVSDRYKGGCKRNLRFHYRSPTLIPSAHRVERLIQEDLCLERRRVKDCSWCSNGHDEWFQVNLGVLRESVERWTRFLLLPAYTKDGTLSEKARGVLLGMWTWNDFVTAMAKGEKEKVYYHDLGVLYPPVRKRDLPKVEAEFEIKVKARALMPPQPTGGQEESERVKSGVEDGLGGSDESVQSPAEITHAEQETASDRDKENWYKPLGDNDKNRKLTRPETKSTVLDDSFPRRVLQKSGTWANVQASKAKSYPSELYDGFKRRVSGKGKASAADAQSLTGVDVGELRLVEPKMGIRRRMTEGWKAVKFRL</sequence>
<feature type="compositionally biased region" description="Basic and acidic residues" evidence="1">
    <location>
        <begin position="583"/>
        <end position="616"/>
    </location>
</feature>
<feature type="domain" description="Bacteriophage T5 Orf172 DNA-binding" evidence="2">
    <location>
        <begin position="384"/>
        <end position="469"/>
    </location>
</feature>
<evidence type="ECO:0000256" key="1">
    <source>
        <dbReference type="SAM" id="MobiDB-lite"/>
    </source>
</evidence>
<reference evidence="3 4" key="1">
    <citation type="submission" date="2024-01" db="EMBL/GenBank/DDBJ databases">
        <title>Complete genome of Cladobotryum mycophilum ATHUM6906.</title>
        <authorList>
            <person name="Christinaki A.C."/>
            <person name="Myridakis A.I."/>
            <person name="Kouvelis V.N."/>
        </authorList>
    </citation>
    <scope>NUCLEOTIDE SEQUENCE [LARGE SCALE GENOMIC DNA]</scope>
    <source>
        <strain evidence="3 4">ATHUM6906</strain>
    </source>
</reference>
<dbReference type="PANTHER" id="PTHR28094:SF1">
    <property type="entry name" value="MEIOTICALLY UP-REGULATED GENE 113 PROTEIN"/>
    <property type="match status" value="1"/>
</dbReference>
<proteinExistence type="predicted"/>
<feature type="region of interest" description="Disordered" evidence="1">
    <location>
        <begin position="272"/>
        <end position="326"/>
    </location>
</feature>
<dbReference type="EMBL" id="JAVFKD010000012">
    <property type="protein sequence ID" value="KAK5993958.1"/>
    <property type="molecule type" value="Genomic_DNA"/>
</dbReference>
<name>A0ABR0SP49_9HYPO</name>
<dbReference type="InterPro" id="IPR053006">
    <property type="entry name" value="Meiosis_regulatory"/>
</dbReference>
<protein>
    <recommendedName>
        <fullName evidence="2">Bacteriophage T5 Orf172 DNA-binding domain-containing protein</fullName>
    </recommendedName>
</protein>
<evidence type="ECO:0000259" key="2">
    <source>
        <dbReference type="Pfam" id="PF10544"/>
    </source>
</evidence>
<evidence type="ECO:0000313" key="4">
    <source>
        <dbReference type="Proteomes" id="UP001338125"/>
    </source>
</evidence>
<evidence type="ECO:0000313" key="3">
    <source>
        <dbReference type="EMBL" id="KAK5993958.1"/>
    </source>
</evidence>
<organism evidence="3 4">
    <name type="scientific">Cladobotryum mycophilum</name>
    <dbReference type="NCBI Taxonomy" id="491253"/>
    <lineage>
        <taxon>Eukaryota</taxon>
        <taxon>Fungi</taxon>
        <taxon>Dikarya</taxon>
        <taxon>Ascomycota</taxon>
        <taxon>Pezizomycotina</taxon>
        <taxon>Sordariomycetes</taxon>
        <taxon>Hypocreomycetidae</taxon>
        <taxon>Hypocreales</taxon>
        <taxon>Hypocreaceae</taxon>
        <taxon>Cladobotryum</taxon>
    </lineage>
</organism>
<dbReference type="InterPro" id="IPR018306">
    <property type="entry name" value="Phage_T5_Orf172_DNA-bd"/>
</dbReference>
<comment type="caution">
    <text evidence="3">The sequence shown here is derived from an EMBL/GenBank/DDBJ whole genome shotgun (WGS) entry which is preliminary data.</text>
</comment>
<dbReference type="PANTHER" id="PTHR28094">
    <property type="entry name" value="MEIOTICALLY UP-REGULATED GENE 113 PROTEIN"/>
    <property type="match status" value="1"/>
</dbReference>